<dbReference type="AlphaFoldDB" id="A0A645JB58"/>
<accession>A0A645JB58</accession>
<feature type="domain" description="Pyruvate ferredoxin oxidoreductase beta subunit C-terminal" evidence="1">
    <location>
        <begin position="1"/>
        <end position="27"/>
    </location>
</feature>
<gene>
    <name evidence="2" type="ORF">SDC9_208648</name>
</gene>
<dbReference type="EMBL" id="VSSQ01136804">
    <property type="protein sequence ID" value="MPN60915.1"/>
    <property type="molecule type" value="Genomic_DNA"/>
</dbReference>
<proteinExistence type="predicted"/>
<evidence type="ECO:0000259" key="1">
    <source>
        <dbReference type="Pfam" id="PF12367"/>
    </source>
</evidence>
<sequence length="50" mass="5732">METDPYPLGIIYRSETEKTFEENQAPYEAGDDTPLYARTPALENIRKLLA</sequence>
<evidence type="ECO:0000313" key="2">
    <source>
        <dbReference type="EMBL" id="MPN60915.1"/>
    </source>
</evidence>
<dbReference type="Pfam" id="PF12367">
    <property type="entry name" value="PFO_beta_C"/>
    <property type="match status" value="1"/>
</dbReference>
<protein>
    <recommendedName>
        <fullName evidence="1">Pyruvate ferredoxin oxidoreductase beta subunit C-terminal domain-containing protein</fullName>
    </recommendedName>
</protein>
<dbReference type="InterPro" id="IPR032686">
    <property type="entry name" value="PFO_beta_C"/>
</dbReference>
<name>A0A645JB58_9ZZZZ</name>
<organism evidence="2">
    <name type="scientific">bioreactor metagenome</name>
    <dbReference type="NCBI Taxonomy" id="1076179"/>
    <lineage>
        <taxon>unclassified sequences</taxon>
        <taxon>metagenomes</taxon>
        <taxon>ecological metagenomes</taxon>
    </lineage>
</organism>
<comment type="caution">
    <text evidence="2">The sequence shown here is derived from an EMBL/GenBank/DDBJ whole genome shotgun (WGS) entry which is preliminary data.</text>
</comment>
<reference evidence="2" key="1">
    <citation type="submission" date="2019-08" db="EMBL/GenBank/DDBJ databases">
        <authorList>
            <person name="Kucharzyk K."/>
            <person name="Murdoch R.W."/>
            <person name="Higgins S."/>
            <person name="Loffler F."/>
        </authorList>
    </citation>
    <scope>NUCLEOTIDE SEQUENCE</scope>
</reference>